<sequence length="38" mass="4279">MSLQNNKLEEGMAARKDVTNVSLVLLPPRFLLGYLFPC</sequence>
<evidence type="ECO:0000313" key="1">
    <source>
        <dbReference type="EMBL" id="MBX47642.1"/>
    </source>
</evidence>
<protein>
    <submittedName>
        <fullName evidence="1">Uncharacterized protein</fullName>
    </submittedName>
</protein>
<name>A0A2P2NYU9_RHIMU</name>
<proteinExistence type="predicted"/>
<reference evidence="1" key="1">
    <citation type="submission" date="2018-02" db="EMBL/GenBank/DDBJ databases">
        <title>Rhizophora mucronata_Transcriptome.</title>
        <authorList>
            <person name="Meera S.P."/>
            <person name="Sreeshan A."/>
            <person name="Augustine A."/>
        </authorList>
    </citation>
    <scope>NUCLEOTIDE SEQUENCE</scope>
    <source>
        <tissue evidence="1">Leaf</tissue>
    </source>
</reference>
<accession>A0A2P2NYU9</accession>
<dbReference type="AlphaFoldDB" id="A0A2P2NYU9"/>
<organism evidence="1">
    <name type="scientific">Rhizophora mucronata</name>
    <name type="common">Asiatic mangrove</name>
    <dbReference type="NCBI Taxonomy" id="61149"/>
    <lineage>
        <taxon>Eukaryota</taxon>
        <taxon>Viridiplantae</taxon>
        <taxon>Streptophyta</taxon>
        <taxon>Embryophyta</taxon>
        <taxon>Tracheophyta</taxon>
        <taxon>Spermatophyta</taxon>
        <taxon>Magnoliopsida</taxon>
        <taxon>eudicotyledons</taxon>
        <taxon>Gunneridae</taxon>
        <taxon>Pentapetalae</taxon>
        <taxon>rosids</taxon>
        <taxon>fabids</taxon>
        <taxon>Malpighiales</taxon>
        <taxon>Rhizophoraceae</taxon>
        <taxon>Rhizophora</taxon>
    </lineage>
</organism>
<dbReference type="EMBL" id="GGEC01067158">
    <property type="protein sequence ID" value="MBX47642.1"/>
    <property type="molecule type" value="Transcribed_RNA"/>
</dbReference>